<dbReference type="InterPro" id="IPR006171">
    <property type="entry name" value="TOPRIM_dom"/>
</dbReference>
<dbReference type="Pfam" id="PF13155">
    <property type="entry name" value="Toprim_2"/>
    <property type="match status" value="1"/>
</dbReference>
<gene>
    <name evidence="3" type="ORF">GBA65_10145</name>
</gene>
<dbReference type="CDD" id="cd03364">
    <property type="entry name" value="TOPRIM_DnaG_primases"/>
    <property type="match status" value="1"/>
</dbReference>
<dbReference type="GO" id="GO:0006269">
    <property type="term" value="P:DNA replication, synthesis of primer"/>
    <property type="evidence" value="ECO:0007669"/>
    <property type="project" value="TreeGrafter"/>
</dbReference>
<evidence type="ECO:0000313" key="3">
    <source>
        <dbReference type="EMBL" id="QIN78821.1"/>
    </source>
</evidence>
<dbReference type="GO" id="GO:0005737">
    <property type="term" value="C:cytoplasm"/>
    <property type="evidence" value="ECO:0007669"/>
    <property type="project" value="TreeGrafter"/>
</dbReference>
<dbReference type="InterPro" id="IPR034151">
    <property type="entry name" value="TOPRIM_DnaG_bac"/>
</dbReference>
<dbReference type="InterPro" id="IPR050219">
    <property type="entry name" value="DnaG_primase"/>
</dbReference>
<dbReference type="PROSITE" id="PS50880">
    <property type="entry name" value="TOPRIM"/>
    <property type="match status" value="1"/>
</dbReference>
<dbReference type="PANTHER" id="PTHR30313">
    <property type="entry name" value="DNA PRIMASE"/>
    <property type="match status" value="1"/>
</dbReference>
<dbReference type="SUPFAM" id="SSF56731">
    <property type="entry name" value="DNA primase core"/>
    <property type="match status" value="1"/>
</dbReference>
<accession>A0A6G8PX74</accession>
<dbReference type="SMART" id="SM00493">
    <property type="entry name" value="TOPRIM"/>
    <property type="match status" value="1"/>
</dbReference>
<feature type="domain" description="Toprim" evidence="2">
    <location>
        <begin position="5"/>
        <end position="87"/>
    </location>
</feature>
<evidence type="ECO:0000256" key="1">
    <source>
        <dbReference type="SAM" id="MobiDB-lite"/>
    </source>
</evidence>
<dbReference type="KEGG" id="rmar:GBA65_10145"/>
<dbReference type="Proteomes" id="UP000502706">
    <property type="component" value="Chromosome"/>
</dbReference>
<dbReference type="PANTHER" id="PTHR30313:SF2">
    <property type="entry name" value="DNA PRIMASE"/>
    <property type="match status" value="1"/>
</dbReference>
<evidence type="ECO:0000313" key="4">
    <source>
        <dbReference type="Proteomes" id="UP000502706"/>
    </source>
</evidence>
<protein>
    <submittedName>
        <fullName evidence="3">Toprim domain-containing protein</fullName>
    </submittedName>
</protein>
<keyword evidence="4" id="KW-1185">Reference proteome</keyword>
<feature type="region of interest" description="Disordered" evidence="1">
    <location>
        <begin position="168"/>
        <end position="190"/>
    </location>
</feature>
<dbReference type="EMBL" id="CP045121">
    <property type="protein sequence ID" value="QIN78821.1"/>
    <property type="molecule type" value="Genomic_DNA"/>
</dbReference>
<proteinExistence type="predicted"/>
<dbReference type="Gene3D" id="3.40.1360.10">
    <property type="match status" value="1"/>
</dbReference>
<reference evidence="3 4" key="1">
    <citation type="submission" date="2019-10" db="EMBL/GenBank/DDBJ databases">
        <title>Rubrobacter sp nov SCSIO 52915 isolated from a deep-sea sediment in the South China Sea.</title>
        <authorList>
            <person name="Chen R.W."/>
        </authorList>
    </citation>
    <scope>NUCLEOTIDE SEQUENCE [LARGE SCALE GENOMIC DNA]</scope>
    <source>
        <strain evidence="3 4">SCSIO 52915</strain>
    </source>
</reference>
<organism evidence="3 4">
    <name type="scientific">Rubrobacter marinus</name>
    <dbReference type="NCBI Taxonomy" id="2653852"/>
    <lineage>
        <taxon>Bacteria</taxon>
        <taxon>Bacillati</taxon>
        <taxon>Actinomycetota</taxon>
        <taxon>Rubrobacteria</taxon>
        <taxon>Rubrobacterales</taxon>
        <taxon>Rubrobacteraceae</taxon>
        <taxon>Rubrobacter</taxon>
    </lineage>
</organism>
<name>A0A6G8PX74_9ACTN</name>
<dbReference type="AlphaFoldDB" id="A0A6G8PX74"/>
<evidence type="ECO:0000259" key="2">
    <source>
        <dbReference type="PROSITE" id="PS50880"/>
    </source>
</evidence>
<dbReference type="RefSeq" id="WP_166396491.1">
    <property type="nucleotide sequence ID" value="NZ_CP045121.1"/>
</dbReference>
<sequence>MRQEKSALVVEGYTDVLMLSQVGIKNAVATLGTAMTEGHLKSLSSYADTIHLLFDPDEAGEKALRRVEEMVRNSADLKVDVYVLRLSEDPADWLLEHPAEEFKELLSNSVPALEYVVRLMAECMRGASPAERSRSLSELREMVAAIKDPVFRNEAIRVVSESLRVDARSLSSVPKPEENGGGERATRRRTRNPLMEAGREVLAHAFARPGSAARAMTEGVEAPGILDAPFVLKLKDFADETQAHIYALLLEHAGEPPSALLSDERTRPMMDEVSALQAAGERLPDPSEASLRAAWFRLGALSRERSKARTDDFDEKFRLHTEAKRLERAAVEASNLTLES</sequence>